<evidence type="ECO:0000313" key="3">
    <source>
        <dbReference type="Proteomes" id="UP000095284"/>
    </source>
</evidence>
<accession>A0A1I7RUQ0</accession>
<keyword evidence="4" id="KW-1185">Reference proteome</keyword>
<dbReference type="Proteomes" id="UP000659654">
    <property type="component" value="Unassembled WGS sequence"/>
</dbReference>
<feature type="chain" id="PRO_5035399553" evidence="1">
    <location>
        <begin position="20"/>
        <end position="137"/>
    </location>
</feature>
<dbReference type="Proteomes" id="UP000582659">
    <property type="component" value="Unassembled WGS sequence"/>
</dbReference>
<dbReference type="EMBL" id="CAJFDI010000004">
    <property type="protein sequence ID" value="CAD5225270.1"/>
    <property type="molecule type" value="Genomic_DNA"/>
</dbReference>
<proteinExistence type="predicted"/>
<keyword evidence="1" id="KW-0732">Signal</keyword>
<dbReference type="WBParaSite" id="BXY_0446000.1">
    <property type="protein sequence ID" value="BXY_0446000.1"/>
    <property type="gene ID" value="BXY_0446000"/>
</dbReference>
<name>A0A1I7RUQ0_BURXY</name>
<dbReference type="Proteomes" id="UP000095284">
    <property type="component" value="Unplaced"/>
</dbReference>
<reference evidence="2" key="2">
    <citation type="submission" date="2020-09" db="EMBL/GenBank/DDBJ databases">
        <authorList>
            <person name="Kikuchi T."/>
        </authorList>
    </citation>
    <scope>NUCLEOTIDE SEQUENCE</scope>
    <source>
        <strain evidence="2">Ka4C1</strain>
    </source>
</reference>
<organism evidence="3 5">
    <name type="scientific">Bursaphelenchus xylophilus</name>
    <name type="common">Pinewood nematode worm</name>
    <name type="synonym">Aphelenchoides xylophilus</name>
    <dbReference type="NCBI Taxonomy" id="6326"/>
    <lineage>
        <taxon>Eukaryota</taxon>
        <taxon>Metazoa</taxon>
        <taxon>Ecdysozoa</taxon>
        <taxon>Nematoda</taxon>
        <taxon>Chromadorea</taxon>
        <taxon>Rhabditida</taxon>
        <taxon>Tylenchina</taxon>
        <taxon>Tylenchomorpha</taxon>
        <taxon>Aphelenchoidea</taxon>
        <taxon>Aphelenchoididae</taxon>
        <taxon>Bursaphelenchus</taxon>
    </lineage>
</organism>
<feature type="signal peptide" evidence="1">
    <location>
        <begin position="1"/>
        <end position="19"/>
    </location>
</feature>
<evidence type="ECO:0000313" key="2">
    <source>
        <dbReference type="EMBL" id="CAD5225270.1"/>
    </source>
</evidence>
<evidence type="ECO:0000256" key="1">
    <source>
        <dbReference type="SAM" id="SignalP"/>
    </source>
</evidence>
<dbReference type="EMBL" id="CAJFCV020000004">
    <property type="protein sequence ID" value="CAG9114308.1"/>
    <property type="molecule type" value="Genomic_DNA"/>
</dbReference>
<evidence type="ECO:0000313" key="4">
    <source>
        <dbReference type="Proteomes" id="UP000659654"/>
    </source>
</evidence>
<protein>
    <submittedName>
        <fullName evidence="2">(pine wood nematode) hypothetical protein</fullName>
    </submittedName>
</protein>
<reference evidence="5" key="1">
    <citation type="submission" date="2016-11" db="UniProtKB">
        <authorList>
            <consortium name="WormBaseParasite"/>
        </authorList>
    </citation>
    <scope>IDENTIFICATION</scope>
</reference>
<gene>
    <name evidence="2" type="ORF">BXYJ_LOCUS8460</name>
</gene>
<evidence type="ECO:0000313" key="5">
    <source>
        <dbReference type="WBParaSite" id="BXY_0446000.1"/>
    </source>
</evidence>
<sequence>MELAVFVFLAVSLLHHVKADIWTVSGYVYNPELDDFRGEAQVRVELLNRGVFTDTPVGSTIATVNGYFYIQGEPSFWRLSDLQALKIFHRFNAGVCRVRIYKGDGWYGEVASGNYSVTSGDELEDNESLCPTDLYPF</sequence>
<dbReference type="AlphaFoldDB" id="A0A1I7RUQ0"/>